<organism evidence="1 2">
    <name type="scientific">Flagellimonas marina</name>
    <dbReference type="NCBI Taxonomy" id="1775168"/>
    <lineage>
        <taxon>Bacteria</taxon>
        <taxon>Pseudomonadati</taxon>
        <taxon>Bacteroidota</taxon>
        <taxon>Flavobacteriia</taxon>
        <taxon>Flavobacteriales</taxon>
        <taxon>Flavobacteriaceae</taxon>
        <taxon>Flagellimonas</taxon>
    </lineage>
</organism>
<proteinExistence type="predicted"/>
<accession>A0ABV8PIG9</accession>
<protein>
    <submittedName>
        <fullName evidence="1">Uncharacterized protein</fullName>
    </submittedName>
</protein>
<name>A0ABV8PIG9_9FLAO</name>
<comment type="caution">
    <text evidence="1">The sequence shown here is derived from an EMBL/GenBank/DDBJ whole genome shotgun (WGS) entry which is preliminary data.</text>
</comment>
<keyword evidence="2" id="KW-1185">Reference proteome</keyword>
<dbReference type="EMBL" id="JBHSCL010000002">
    <property type="protein sequence ID" value="MFC4218841.1"/>
    <property type="molecule type" value="Genomic_DNA"/>
</dbReference>
<gene>
    <name evidence="1" type="ORF">ACFOWS_01775</name>
</gene>
<evidence type="ECO:0000313" key="2">
    <source>
        <dbReference type="Proteomes" id="UP001595841"/>
    </source>
</evidence>
<dbReference type="RefSeq" id="WP_379762210.1">
    <property type="nucleotide sequence ID" value="NZ_JBHSCL010000002.1"/>
</dbReference>
<sequence>MLSNFTNSLQLLEVVQKEQLYKELVLQIKKDFELANVPIKLTADISPEELKTILHEKVYVLIVERFEQYLNLLYVVDIPESEVRKIVPSDAVDIAAEVSFLLLKREWQKVWFKNKYSS</sequence>
<dbReference type="Proteomes" id="UP001595841">
    <property type="component" value="Unassembled WGS sequence"/>
</dbReference>
<reference evidence="2" key="1">
    <citation type="journal article" date="2019" name="Int. J. Syst. Evol. Microbiol.">
        <title>The Global Catalogue of Microorganisms (GCM) 10K type strain sequencing project: providing services to taxonomists for standard genome sequencing and annotation.</title>
        <authorList>
            <consortium name="The Broad Institute Genomics Platform"/>
            <consortium name="The Broad Institute Genome Sequencing Center for Infectious Disease"/>
            <person name="Wu L."/>
            <person name="Ma J."/>
        </authorList>
    </citation>
    <scope>NUCLEOTIDE SEQUENCE [LARGE SCALE GENOMIC DNA]</scope>
    <source>
        <strain evidence="2">CGMCC 1.15774</strain>
    </source>
</reference>
<evidence type="ECO:0000313" key="1">
    <source>
        <dbReference type="EMBL" id="MFC4218841.1"/>
    </source>
</evidence>